<organism evidence="8 9">
    <name type="scientific">Limibacillus halophilus</name>
    <dbReference type="NCBI Taxonomy" id="1579333"/>
    <lineage>
        <taxon>Bacteria</taxon>
        <taxon>Pseudomonadati</taxon>
        <taxon>Pseudomonadota</taxon>
        <taxon>Alphaproteobacteria</taxon>
        <taxon>Rhodospirillales</taxon>
        <taxon>Rhodovibrionaceae</taxon>
        <taxon>Limibacillus</taxon>
    </lineage>
</organism>
<evidence type="ECO:0000256" key="4">
    <source>
        <dbReference type="ARBA" id="ARBA00022603"/>
    </source>
</evidence>
<dbReference type="RefSeq" id="WP_183416372.1">
    <property type="nucleotide sequence ID" value="NZ_JACHXA010000004.1"/>
</dbReference>
<evidence type="ECO:0000256" key="3">
    <source>
        <dbReference type="ARBA" id="ARBA00022490"/>
    </source>
</evidence>
<dbReference type="Proteomes" id="UP000581135">
    <property type="component" value="Unassembled WGS sequence"/>
</dbReference>
<proteinExistence type="inferred from homology"/>
<evidence type="ECO:0000256" key="1">
    <source>
        <dbReference type="ARBA" id="ARBA00004496"/>
    </source>
</evidence>
<dbReference type="HAMAP" id="MF_00090">
    <property type="entry name" value="PIMT"/>
    <property type="match status" value="1"/>
</dbReference>
<dbReference type="EMBL" id="JACHXA010000004">
    <property type="protein sequence ID" value="MBB3065556.1"/>
    <property type="molecule type" value="Genomic_DNA"/>
</dbReference>
<comment type="catalytic activity">
    <reaction evidence="7">
        <text>[protein]-L-isoaspartate + S-adenosyl-L-methionine = [protein]-L-isoaspartate alpha-methyl ester + S-adenosyl-L-homocysteine</text>
        <dbReference type="Rhea" id="RHEA:12705"/>
        <dbReference type="Rhea" id="RHEA-COMP:12143"/>
        <dbReference type="Rhea" id="RHEA-COMP:12144"/>
        <dbReference type="ChEBI" id="CHEBI:57856"/>
        <dbReference type="ChEBI" id="CHEBI:59789"/>
        <dbReference type="ChEBI" id="CHEBI:90596"/>
        <dbReference type="ChEBI" id="CHEBI:90598"/>
        <dbReference type="EC" id="2.1.1.77"/>
    </reaction>
</comment>
<keyword evidence="6 7" id="KW-0949">S-adenosyl-L-methionine</keyword>
<gene>
    <name evidence="7" type="primary">pcm</name>
    <name evidence="8" type="ORF">FHR98_001843</name>
</gene>
<comment type="subcellular location">
    <subcellularLocation>
        <location evidence="1 7">Cytoplasm</location>
    </subcellularLocation>
</comment>
<comment type="function">
    <text evidence="7">Catalyzes the methyl esterification of L-isoaspartyl residues in peptides and proteins that result from spontaneous decomposition of normal L-aspartyl and L-asparaginyl residues. It plays a role in the repair and/or degradation of damaged proteins.</text>
</comment>
<keyword evidence="3 7" id="KW-0963">Cytoplasm</keyword>
<name>A0A839SVP4_9PROT</name>
<keyword evidence="5 7" id="KW-0808">Transferase</keyword>
<comment type="similarity">
    <text evidence="2 7">Belongs to the methyltransferase superfamily. L-isoaspartyl/D-aspartyl protein methyltransferase family.</text>
</comment>
<accession>A0A839SVP4</accession>
<protein>
    <recommendedName>
        <fullName evidence="7">Protein-L-isoaspartate O-methyltransferase</fullName>
        <ecNumber evidence="7">2.1.1.77</ecNumber>
    </recommendedName>
    <alternativeName>
        <fullName evidence="7">L-isoaspartyl protein carboxyl methyltransferase</fullName>
    </alternativeName>
    <alternativeName>
        <fullName evidence="7">Protein L-isoaspartyl methyltransferase</fullName>
    </alternativeName>
    <alternativeName>
        <fullName evidence="7">Protein-beta-aspartate methyltransferase</fullName>
        <shortName evidence="7">PIMT</shortName>
    </alternativeName>
</protein>
<evidence type="ECO:0000256" key="6">
    <source>
        <dbReference type="ARBA" id="ARBA00022691"/>
    </source>
</evidence>
<dbReference type="PANTHER" id="PTHR11579:SF0">
    <property type="entry name" value="PROTEIN-L-ISOASPARTATE(D-ASPARTATE) O-METHYLTRANSFERASE"/>
    <property type="match status" value="1"/>
</dbReference>
<sequence length="218" mass="24226">MTLEARKIRLIMELRRGGIVDTAVLAAIERIPRETFVPAPFQDQSYENRTLPIGCGQTLSQPGVVALMTQALRPNRLIKVLEVGTGSGYQASILSRLFRRVYTIERYRELLKTAESRFDQLRISNITTRVGDGNLGWSEQAPFQRIIVTAAATDIPGKLVDQLGEDGVMVVPLARPNREQEVVRLIRGPSGLQEEHLTTVRFVPLVRGLPRASAIKSA</sequence>
<evidence type="ECO:0000256" key="2">
    <source>
        <dbReference type="ARBA" id="ARBA00005369"/>
    </source>
</evidence>
<dbReference type="GO" id="GO:0030091">
    <property type="term" value="P:protein repair"/>
    <property type="evidence" value="ECO:0007669"/>
    <property type="project" value="UniProtKB-UniRule"/>
</dbReference>
<dbReference type="FunFam" id="3.40.50.150:FF:000010">
    <property type="entry name" value="Protein-L-isoaspartate O-methyltransferase"/>
    <property type="match status" value="1"/>
</dbReference>
<dbReference type="NCBIfam" id="NF001453">
    <property type="entry name" value="PRK00312.1"/>
    <property type="match status" value="1"/>
</dbReference>
<dbReference type="AlphaFoldDB" id="A0A839SVP4"/>
<evidence type="ECO:0000256" key="7">
    <source>
        <dbReference type="HAMAP-Rule" id="MF_00090"/>
    </source>
</evidence>
<evidence type="ECO:0000256" key="5">
    <source>
        <dbReference type="ARBA" id="ARBA00022679"/>
    </source>
</evidence>
<dbReference type="CDD" id="cd02440">
    <property type="entry name" value="AdoMet_MTases"/>
    <property type="match status" value="1"/>
</dbReference>
<evidence type="ECO:0000313" key="9">
    <source>
        <dbReference type="Proteomes" id="UP000581135"/>
    </source>
</evidence>
<keyword evidence="9" id="KW-1185">Reference proteome</keyword>
<dbReference type="PANTHER" id="PTHR11579">
    <property type="entry name" value="PROTEIN-L-ISOASPARTATE O-METHYLTRANSFERASE"/>
    <property type="match status" value="1"/>
</dbReference>
<reference evidence="8 9" key="1">
    <citation type="submission" date="2020-08" db="EMBL/GenBank/DDBJ databases">
        <title>Genomic Encyclopedia of Type Strains, Phase III (KMG-III): the genomes of soil and plant-associated and newly described type strains.</title>
        <authorList>
            <person name="Whitman W."/>
        </authorList>
    </citation>
    <scope>NUCLEOTIDE SEQUENCE [LARGE SCALE GENOMIC DNA]</scope>
    <source>
        <strain evidence="8 9">CECT 8803</strain>
    </source>
</reference>
<dbReference type="Pfam" id="PF01135">
    <property type="entry name" value="PCMT"/>
    <property type="match status" value="1"/>
</dbReference>
<dbReference type="GO" id="GO:0005737">
    <property type="term" value="C:cytoplasm"/>
    <property type="evidence" value="ECO:0007669"/>
    <property type="project" value="UniProtKB-SubCell"/>
</dbReference>
<dbReference type="GO" id="GO:0032259">
    <property type="term" value="P:methylation"/>
    <property type="evidence" value="ECO:0007669"/>
    <property type="project" value="UniProtKB-KW"/>
</dbReference>
<dbReference type="GO" id="GO:0004719">
    <property type="term" value="F:protein-L-isoaspartate (D-aspartate) O-methyltransferase activity"/>
    <property type="evidence" value="ECO:0007669"/>
    <property type="project" value="UniProtKB-UniRule"/>
</dbReference>
<dbReference type="Gene3D" id="3.40.50.150">
    <property type="entry name" value="Vaccinia Virus protein VP39"/>
    <property type="match status" value="1"/>
</dbReference>
<keyword evidence="4 7" id="KW-0489">Methyltransferase</keyword>
<evidence type="ECO:0000313" key="8">
    <source>
        <dbReference type="EMBL" id="MBB3065556.1"/>
    </source>
</evidence>
<dbReference type="EC" id="2.1.1.77" evidence="7"/>
<comment type="caution">
    <text evidence="8">The sequence shown here is derived from an EMBL/GenBank/DDBJ whole genome shotgun (WGS) entry which is preliminary data.</text>
</comment>
<dbReference type="InterPro" id="IPR029063">
    <property type="entry name" value="SAM-dependent_MTases_sf"/>
</dbReference>
<dbReference type="NCBIfam" id="TIGR00080">
    <property type="entry name" value="pimt"/>
    <property type="match status" value="1"/>
</dbReference>
<dbReference type="SUPFAM" id="SSF53335">
    <property type="entry name" value="S-adenosyl-L-methionine-dependent methyltransferases"/>
    <property type="match status" value="1"/>
</dbReference>
<dbReference type="InterPro" id="IPR000682">
    <property type="entry name" value="PCMT"/>
</dbReference>
<feature type="active site" evidence="7">
    <location>
        <position position="60"/>
    </location>
</feature>